<protein>
    <recommendedName>
        <fullName evidence="2">Heterokaryon incompatibility domain-containing protein</fullName>
    </recommendedName>
</protein>
<dbReference type="GeneID" id="54567415"/>
<feature type="region of interest" description="Disordered" evidence="1">
    <location>
        <begin position="1"/>
        <end position="29"/>
    </location>
</feature>
<evidence type="ECO:0000256" key="1">
    <source>
        <dbReference type="SAM" id="MobiDB-lite"/>
    </source>
</evidence>
<sequence>MSRQKIGEEVTRRSSIALHPTDHTIAGHGSSAQRLCRRCENIDTAIIQSLQPEDEPYTVTHHVNFDALEQSAAAGCSLCRLFHQETDEYRGTKLKYFNRGQLSIVFQAIEADGNTKVRVEYRDAVVDRHPYHLVSTADNLNRLLSEYPDLKLCARWLHRCSGQDQETRAGHRNCPTLVEVKLPTRVLKVGSHSGDPITLVETDGTRGVYACLSHCWGTSPVSASTLRSNLHHHLQGFPLEYLPRTFRDAVTVCRYLHLPYLWIDSLCIVQDDPQDWDGECVQMCSIYQNAALTIAASSSENAEGGILRLRKQPTSSPCLIPSKTSGGPAYVISPWPRSAAGSWLSSLELPPAALLERAWVVQECLLSPRILFFHEDELYFDCFAGRFREAYPDIAHRHHPQDSFDRAQYNKMTLNPSNLAHPEQHLVDIWFSIVHEYSLTQLSYQGDVLPALSGLAKALAQRSKQIEAPLGDYAAGLWTEKDVFNKCLLWYATGKRKQYRFPCEESLPSWSWASSHPSLIRRGH</sequence>
<evidence type="ECO:0000313" key="4">
    <source>
        <dbReference type="Proteomes" id="UP000799537"/>
    </source>
</evidence>
<keyword evidence="4" id="KW-1185">Reference proteome</keyword>
<feature type="compositionally biased region" description="Basic and acidic residues" evidence="1">
    <location>
        <begin position="1"/>
        <end position="12"/>
    </location>
</feature>
<dbReference type="AlphaFoldDB" id="A0A6A6C5X6"/>
<reference evidence="3" key="1">
    <citation type="journal article" date="2020" name="Stud. Mycol.">
        <title>101 Dothideomycetes genomes: a test case for predicting lifestyles and emergence of pathogens.</title>
        <authorList>
            <person name="Haridas S."/>
            <person name="Albert R."/>
            <person name="Binder M."/>
            <person name="Bloem J."/>
            <person name="Labutti K."/>
            <person name="Salamov A."/>
            <person name="Andreopoulos B."/>
            <person name="Baker S."/>
            <person name="Barry K."/>
            <person name="Bills G."/>
            <person name="Bluhm B."/>
            <person name="Cannon C."/>
            <person name="Castanera R."/>
            <person name="Culley D."/>
            <person name="Daum C."/>
            <person name="Ezra D."/>
            <person name="Gonzalez J."/>
            <person name="Henrissat B."/>
            <person name="Kuo A."/>
            <person name="Liang C."/>
            <person name="Lipzen A."/>
            <person name="Lutzoni F."/>
            <person name="Magnuson J."/>
            <person name="Mondo S."/>
            <person name="Nolan M."/>
            <person name="Ohm R."/>
            <person name="Pangilinan J."/>
            <person name="Park H.-J."/>
            <person name="Ramirez L."/>
            <person name="Alfaro M."/>
            <person name="Sun H."/>
            <person name="Tritt A."/>
            <person name="Yoshinaga Y."/>
            <person name="Zwiers L.-H."/>
            <person name="Turgeon B."/>
            <person name="Goodwin S."/>
            <person name="Spatafora J."/>
            <person name="Crous P."/>
            <person name="Grigoriev I."/>
        </authorList>
    </citation>
    <scope>NUCLEOTIDE SEQUENCE</scope>
    <source>
        <strain evidence="3">ATCC 36951</strain>
    </source>
</reference>
<evidence type="ECO:0000259" key="2">
    <source>
        <dbReference type="Pfam" id="PF06985"/>
    </source>
</evidence>
<dbReference type="Proteomes" id="UP000799537">
    <property type="component" value="Unassembled WGS sequence"/>
</dbReference>
<dbReference type="Pfam" id="PF06985">
    <property type="entry name" value="HET"/>
    <property type="match status" value="1"/>
</dbReference>
<dbReference type="PANTHER" id="PTHR33112">
    <property type="entry name" value="DOMAIN PROTEIN, PUTATIVE-RELATED"/>
    <property type="match status" value="1"/>
</dbReference>
<dbReference type="InterPro" id="IPR010730">
    <property type="entry name" value="HET"/>
</dbReference>
<dbReference type="RefSeq" id="XP_033662171.1">
    <property type="nucleotide sequence ID" value="XM_033814143.1"/>
</dbReference>
<gene>
    <name evidence="3" type="ORF">M409DRAFT_59282</name>
</gene>
<organism evidence="3 4">
    <name type="scientific">Zasmidium cellare ATCC 36951</name>
    <dbReference type="NCBI Taxonomy" id="1080233"/>
    <lineage>
        <taxon>Eukaryota</taxon>
        <taxon>Fungi</taxon>
        <taxon>Dikarya</taxon>
        <taxon>Ascomycota</taxon>
        <taxon>Pezizomycotina</taxon>
        <taxon>Dothideomycetes</taxon>
        <taxon>Dothideomycetidae</taxon>
        <taxon>Mycosphaerellales</taxon>
        <taxon>Mycosphaerellaceae</taxon>
        <taxon>Zasmidium</taxon>
    </lineage>
</organism>
<evidence type="ECO:0000313" key="3">
    <source>
        <dbReference type="EMBL" id="KAF2161282.1"/>
    </source>
</evidence>
<proteinExistence type="predicted"/>
<dbReference type="PANTHER" id="PTHR33112:SF9">
    <property type="entry name" value="HETEROKARYON INCOMPATIBILITY DOMAIN-CONTAINING PROTEIN"/>
    <property type="match status" value="1"/>
</dbReference>
<feature type="domain" description="Heterokaryon incompatibility" evidence="2">
    <location>
        <begin position="209"/>
        <end position="363"/>
    </location>
</feature>
<name>A0A6A6C5X6_ZASCE</name>
<accession>A0A6A6C5X6</accession>
<dbReference type="EMBL" id="ML993620">
    <property type="protein sequence ID" value="KAF2161282.1"/>
    <property type="molecule type" value="Genomic_DNA"/>
</dbReference>
<dbReference type="OrthoDB" id="5386922at2759"/>